<dbReference type="InterPro" id="IPR038416">
    <property type="entry name" value="Ribosom_S30AE_C_sf"/>
</dbReference>
<proteinExistence type="predicted"/>
<keyword evidence="3" id="KW-1185">Reference proteome</keyword>
<reference evidence="3" key="1">
    <citation type="journal article" date="2019" name="Int. J. Syst. Evol. Microbiol.">
        <title>The Global Catalogue of Microorganisms (GCM) 10K type strain sequencing project: providing services to taxonomists for standard genome sequencing and annotation.</title>
        <authorList>
            <consortium name="The Broad Institute Genomics Platform"/>
            <consortium name="The Broad Institute Genome Sequencing Center for Infectious Disease"/>
            <person name="Wu L."/>
            <person name="Ma J."/>
        </authorList>
    </citation>
    <scope>NUCLEOTIDE SEQUENCE [LARGE SCALE GENOMIC DNA]</scope>
    <source>
        <strain evidence="3">NBRC 112299</strain>
    </source>
</reference>
<dbReference type="PANTHER" id="PTHR33231:SF1">
    <property type="entry name" value="30S RIBOSOMAL PROTEIN"/>
    <property type="match status" value="1"/>
</dbReference>
<dbReference type="Gene3D" id="3.30.505.50">
    <property type="entry name" value="Sigma 54 modulation/S30EA ribosomal protein, C-terminal domain"/>
    <property type="match status" value="1"/>
</dbReference>
<evidence type="ECO:0000259" key="1">
    <source>
        <dbReference type="Pfam" id="PF16321"/>
    </source>
</evidence>
<gene>
    <name evidence="2" type="ORF">GCM10025876_27300</name>
</gene>
<protein>
    <recommendedName>
        <fullName evidence="1">Sigma 54 modulation/S30EA ribosomal protein C-terminal domain-containing protein</fullName>
    </recommendedName>
</protein>
<sequence length="156" mass="17184">MRAEASADDRLVALEKASIRITEQLRRLHERRAKRHVGKPSLHEVVTDLQTKDDPAVTAGEGAVESVESWEGAPDDATREVAIDGTPIVIRSKTHAAAPMTVAEAIDQMELVGHDFFLFHDADSDLPSAVYRRRGWTYGVLHLEAAPVHDEALETV</sequence>
<evidence type="ECO:0000313" key="2">
    <source>
        <dbReference type="EMBL" id="GMA36526.1"/>
    </source>
</evidence>
<comment type="caution">
    <text evidence="2">The sequence shown here is derived from an EMBL/GenBank/DDBJ whole genome shotgun (WGS) entry which is preliminary data.</text>
</comment>
<accession>A0ABQ6IH76</accession>
<feature type="domain" description="Sigma 54 modulation/S30EA ribosomal protein C-terminal" evidence="1">
    <location>
        <begin position="86"/>
        <end position="140"/>
    </location>
</feature>
<dbReference type="InterPro" id="IPR032528">
    <property type="entry name" value="Ribosom_S30AE_C"/>
</dbReference>
<evidence type="ECO:0000313" key="3">
    <source>
        <dbReference type="Proteomes" id="UP001157125"/>
    </source>
</evidence>
<dbReference type="Proteomes" id="UP001157125">
    <property type="component" value="Unassembled WGS sequence"/>
</dbReference>
<name>A0ABQ6IH76_9MICO</name>
<dbReference type="PANTHER" id="PTHR33231">
    <property type="entry name" value="30S RIBOSOMAL PROTEIN"/>
    <property type="match status" value="1"/>
</dbReference>
<organism evidence="2 3">
    <name type="scientific">Demequina litorisediminis</name>
    <dbReference type="NCBI Taxonomy" id="1849022"/>
    <lineage>
        <taxon>Bacteria</taxon>
        <taxon>Bacillati</taxon>
        <taxon>Actinomycetota</taxon>
        <taxon>Actinomycetes</taxon>
        <taxon>Micrococcales</taxon>
        <taxon>Demequinaceae</taxon>
        <taxon>Demequina</taxon>
    </lineage>
</organism>
<dbReference type="Pfam" id="PF16321">
    <property type="entry name" value="Ribosom_S30AE_C"/>
    <property type="match status" value="1"/>
</dbReference>
<dbReference type="EMBL" id="BSUN01000001">
    <property type="protein sequence ID" value="GMA36526.1"/>
    <property type="molecule type" value="Genomic_DNA"/>
</dbReference>
<dbReference type="RefSeq" id="WP_284328623.1">
    <property type="nucleotide sequence ID" value="NZ_BSUN01000001.1"/>
</dbReference>
<dbReference type="InterPro" id="IPR050574">
    <property type="entry name" value="HPF/YfiA_ribosome-assoc"/>
</dbReference>